<feature type="region of interest" description="Disordered" evidence="7">
    <location>
        <begin position="1"/>
        <end position="44"/>
    </location>
</feature>
<dbReference type="CDD" id="cd00086">
    <property type="entry name" value="homeodomain"/>
    <property type="match status" value="1"/>
</dbReference>
<keyword evidence="10" id="KW-1185">Reference proteome</keyword>
<keyword evidence="2 5" id="KW-0238">DNA-binding</keyword>
<organism evidence="9 10">
    <name type="scientific">Phlebiopsis gigantea (strain 11061_1 CR5-6)</name>
    <name type="common">White-rot fungus</name>
    <name type="synonym">Peniophora gigantea</name>
    <dbReference type="NCBI Taxonomy" id="745531"/>
    <lineage>
        <taxon>Eukaryota</taxon>
        <taxon>Fungi</taxon>
        <taxon>Dikarya</taxon>
        <taxon>Basidiomycota</taxon>
        <taxon>Agaricomycotina</taxon>
        <taxon>Agaricomycetes</taxon>
        <taxon>Polyporales</taxon>
        <taxon>Phanerochaetaceae</taxon>
        <taxon>Phlebiopsis</taxon>
    </lineage>
</organism>
<dbReference type="InterPro" id="IPR001356">
    <property type="entry name" value="HD"/>
</dbReference>
<dbReference type="PANTHER" id="PTHR24324">
    <property type="entry name" value="HOMEOBOX PROTEIN HHEX"/>
    <property type="match status" value="1"/>
</dbReference>
<dbReference type="HOGENOM" id="CLU_138919_0_0_1"/>
<dbReference type="SMART" id="SM00389">
    <property type="entry name" value="HOX"/>
    <property type="match status" value="1"/>
</dbReference>
<sequence length="162" mass="18444">MGAAQEKPRASGSHRSRSRSQTNETAGDAKGKRKRSRVTPEQLAHLERFFATDRSPTAARRKEISEMLGMQERQTQIWFQNRRAKAKLLDGKHDQEAMELPPDMPPPLAAGWDAELQMLVHEDEPITIIPCTELSIGSWRRLASAVGKYDLVAYICHRRQRL</sequence>
<dbReference type="GO" id="GO:0006357">
    <property type="term" value="P:regulation of transcription by RNA polymerase II"/>
    <property type="evidence" value="ECO:0007669"/>
    <property type="project" value="TreeGrafter"/>
</dbReference>
<dbReference type="InterPro" id="IPR051000">
    <property type="entry name" value="Homeobox_DNA-bind_prot"/>
</dbReference>
<feature type="DNA-binding region" description="Homeobox" evidence="5">
    <location>
        <begin position="31"/>
        <end position="90"/>
    </location>
</feature>
<proteinExistence type="predicted"/>
<dbReference type="Pfam" id="PF00046">
    <property type="entry name" value="Homeodomain"/>
    <property type="match status" value="1"/>
</dbReference>
<evidence type="ECO:0000256" key="2">
    <source>
        <dbReference type="ARBA" id="ARBA00023125"/>
    </source>
</evidence>
<name>A0A0C3SEV4_PHLG1</name>
<dbReference type="PANTHER" id="PTHR24324:SF5">
    <property type="entry name" value="HEMATOPOIETICALLY-EXPRESSED HOMEOBOX PROTEIN HHEX"/>
    <property type="match status" value="1"/>
</dbReference>
<evidence type="ECO:0000256" key="1">
    <source>
        <dbReference type="ARBA" id="ARBA00004123"/>
    </source>
</evidence>
<dbReference type="Proteomes" id="UP000053257">
    <property type="component" value="Unassembled WGS sequence"/>
</dbReference>
<evidence type="ECO:0000256" key="3">
    <source>
        <dbReference type="ARBA" id="ARBA00023155"/>
    </source>
</evidence>
<dbReference type="Gene3D" id="1.10.10.60">
    <property type="entry name" value="Homeodomain-like"/>
    <property type="match status" value="1"/>
</dbReference>
<feature type="domain" description="Homeobox" evidence="8">
    <location>
        <begin position="29"/>
        <end position="89"/>
    </location>
</feature>
<accession>A0A0C3SEV4</accession>
<evidence type="ECO:0000256" key="6">
    <source>
        <dbReference type="RuleBase" id="RU000682"/>
    </source>
</evidence>
<evidence type="ECO:0000256" key="7">
    <source>
        <dbReference type="SAM" id="MobiDB-lite"/>
    </source>
</evidence>
<keyword evidence="4 5" id="KW-0539">Nucleus</keyword>
<protein>
    <recommendedName>
        <fullName evidence="8">Homeobox domain-containing protein</fullName>
    </recommendedName>
</protein>
<dbReference type="GO" id="GO:0005634">
    <property type="term" value="C:nucleus"/>
    <property type="evidence" value="ECO:0007669"/>
    <property type="project" value="UniProtKB-SubCell"/>
</dbReference>
<evidence type="ECO:0000313" key="10">
    <source>
        <dbReference type="Proteomes" id="UP000053257"/>
    </source>
</evidence>
<comment type="subcellular location">
    <subcellularLocation>
        <location evidence="1 5 6">Nucleus</location>
    </subcellularLocation>
</comment>
<evidence type="ECO:0000313" key="9">
    <source>
        <dbReference type="EMBL" id="KIP10990.1"/>
    </source>
</evidence>
<evidence type="ECO:0000259" key="8">
    <source>
        <dbReference type="PROSITE" id="PS50071"/>
    </source>
</evidence>
<dbReference type="GO" id="GO:0030154">
    <property type="term" value="P:cell differentiation"/>
    <property type="evidence" value="ECO:0007669"/>
    <property type="project" value="TreeGrafter"/>
</dbReference>
<dbReference type="EMBL" id="KN840449">
    <property type="protein sequence ID" value="KIP10990.1"/>
    <property type="molecule type" value="Genomic_DNA"/>
</dbReference>
<reference evidence="9 10" key="1">
    <citation type="journal article" date="2014" name="PLoS Genet.">
        <title>Analysis of the Phlebiopsis gigantea genome, transcriptome and secretome provides insight into its pioneer colonization strategies of wood.</title>
        <authorList>
            <person name="Hori C."/>
            <person name="Ishida T."/>
            <person name="Igarashi K."/>
            <person name="Samejima M."/>
            <person name="Suzuki H."/>
            <person name="Master E."/>
            <person name="Ferreira P."/>
            <person name="Ruiz-Duenas F.J."/>
            <person name="Held B."/>
            <person name="Canessa P."/>
            <person name="Larrondo L.F."/>
            <person name="Schmoll M."/>
            <person name="Druzhinina I.S."/>
            <person name="Kubicek C.P."/>
            <person name="Gaskell J.A."/>
            <person name="Kersten P."/>
            <person name="St John F."/>
            <person name="Glasner J."/>
            <person name="Sabat G."/>
            <person name="Splinter BonDurant S."/>
            <person name="Syed K."/>
            <person name="Yadav J."/>
            <person name="Mgbeahuruike A.C."/>
            <person name="Kovalchuk A."/>
            <person name="Asiegbu F.O."/>
            <person name="Lackner G."/>
            <person name="Hoffmeister D."/>
            <person name="Rencoret J."/>
            <person name="Gutierrez A."/>
            <person name="Sun H."/>
            <person name="Lindquist E."/>
            <person name="Barry K."/>
            <person name="Riley R."/>
            <person name="Grigoriev I.V."/>
            <person name="Henrissat B."/>
            <person name="Kues U."/>
            <person name="Berka R.M."/>
            <person name="Martinez A.T."/>
            <person name="Covert S.F."/>
            <person name="Blanchette R.A."/>
            <person name="Cullen D."/>
        </authorList>
    </citation>
    <scope>NUCLEOTIDE SEQUENCE [LARGE SCALE GENOMIC DNA]</scope>
    <source>
        <strain evidence="9 10">11061_1 CR5-6</strain>
    </source>
</reference>
<dbReference type="PRINTS" id="PR00031">
    <property type="entry name" value="HTHREPRESSR"/>
</dbReference>
<dbReference type="SUPFAM" id="SSF46689">
    <property type="entry name" value="Homeodomain-like"/>
    <property type="match status" value="1"/>
</dbReference>
<dbReference type="InterPro" id="IPR009057">
    <property type="entry name" value="Homeodomain-like_sf"/>
</dbReference>
<dbReference type="AlphaFoldDB" id="A0A0C3SEV4"/>
<feature type="non-terminal residue" evidence="9">
    <location>
        <position position="162"/>
    </location>
</feature>
<keyword evidence="3 5" id="KW-0371">Homeobox</keyword>
<dbReference type="STRING" id="745531.A0A0C3SEV4"/>
<dbReference type="OrthoDB" id="6159439at2759"/>
<dbReference type="InterPro" id="IPR000047">
    <property type="entry name" value="HTH_motif"/>
</dbReference>
<gene>
    <name evidence="9" type="ORF">PHLGIDRAFT_100262</name>
</gene>
<evidence type="ECO:0000256" key="4">
    <source>
        <dbReference type="ARBA" id="ARBA00023242"/>
    </source>
</evidence>
<dbReference type="PROSITE" id="PS50071">
    <property type="entry name" value="HOMEOBOX_2"/>
    <property type="match status" value="1"/>
</dbReference>
<evidence type="ECO:0000256" key="5">
    <source>
        <dbReference type="PROSITE-ProRule" id="PRU00108"/>
    </source>
</evidence>
<dbReference type="GO" id="GO:0000978">
    <property type="term" value="F:RNA polymerase II cis-regulatory region sequence-specific DNA binding"/>
    <property type="evidence" value="ECO:0007669"/>
    <property type="project" value="TreeGrafter"/>
</dbReference>